<dbReference type="AlphaFoldDB" id="A0A2X0V8T4"/>
<dbReference type="Pfam" id="PF05932">
    <property type="entry name" value="CesT"/>
    <property type="match status" value="1"/>
</dbReference>
<dbReference type="GO" id="GO:0030254">
    <property type="term" value="P:protein secretion by the type III secretion system"/>
    <property type="evidence" value="ECO:0007669"/>
    <property type="project" value="InterPro"/>
</dbReference>
<protein>
    <submittedName>
        <fullName evidence="1">Type III secretion system chaperone, YscB family</fullName>
    </submittedName>
</protein>
<dbReference type="Gene3D" id="3.30.1460.10">
    <property type="match status" value="1"/>
</dbReference>
<dbReference type="EMBL" id="UAPV01000001">
    <property type="protein sequence ID" value="SPT70809.1"/>
    <property type="molecule type" value="Genomic_DNA"/>
</dbReference>
<evidence type="ECO:0000313" key="2">
    <source>
        <dbReference type="Proteomes" id="UP000250086"/>
    </source>
</evidence>
<dbReference type="Proteomes" id="UP000250086">
    <property type="component" value="Unassembled WGS sequence"/>
</dbReference>
<sequence length="152" mass="17346">MDNLIKALADKLGDNAIIKDSDVQYTVQMQDFLLMVHKLESSSQLLLCTSIAPVPEHNRQKLYLRLLQGQYFFQETAGATLSVDNEEKFIALQYVQHLSALSPDVFINVVERFMQAAQYWQEICMSFANEQTNTAQTDLSSDLDMLKFAMKV</sequence>
<name>A0A2X0V8T4_9GAMM</name>
<gene>
    <name evidence="1" type="ORF">NCTC13093_02233</name>
</gene>
<dbReference type="SUPFAM" id="SSF69635">
    <property type="entry name" value="Type III secretory system chaperone-like"/>
    <property type="match status" value="1"/>
</dbReference>
<accession>A0A2X0V8T4</accession>
<evidence type="ECO:0000313" key="1">
    <source>
        <dbReference type="EMBL" id="SPT70809.1"/>
    </source>
</evidence>
<reference evidence="1 2" key="1">
    <citation type="submission" date="2018-06" db="EMBL/GenBank/DDBJ databases">
        <authorList>
            <consortium name="Pathogen Informatics"/>
            <person name="Doyle S."/>
        </authorList>
    </citation>
    <scope>NUCLEOTIDE SEQUENCE [LARGE SCALE GENOMIC DNA]</scope>
    <source>
        <strain evidence="1 2">NCTC13093</strain>
    </source>
</reference>
<dbReference type="CDD" id="cd16364">
    <property type="entry name" value="T3SC_I-like"/>
    <property type="match status" value="1"/>
</dbReference>
<organism evidence="1 2">
    <name type="scientific">Anaerobiospirillum thomasii</name>
    <dbReference type="NCBI Taxonomy" id="179995"/>
    <lineage>
        <taxon>Bacteria</taxon>
        <taxon>Pseudomonadati</taxon>
        <taxon>Pseudomonadota</taxon>
        <taxon>Gammaproteobacteria</taxon>
        <taxon>Aeromonadales</taxon>
        <taxon>Succinivibrionaceae</taxon>
        <taxon>Anaerobiospirillum</taxon>
    </lineage>
</organism>
<keyword evidence="2" id="KW-1185">Reference proteome</keyword>
<proteinExistence type="predicted"/>
<dbReference type="RefSeq" id="WP_172458026.1">
    <property type="nucleotide sequence ID" value="NZ_UAPU01000005.1"/>
</dbReference>
<dbReference type="InterPro" id="IPR010261">
    <property type="entry name" value="Tir_chaperone"/>
</dbReference>